<proteinExistence type="predicted"/>
<keyword evidence="2" id="KW-1185">Reference proteome</keyword>
<name>A0ABW2Q2Z1_9BACL</name>
<dbReference type="Pfam" id="PF02274">
    <property type="entry name" value="ADI"/>
    <property type="match status" value="2"/>
</dbReference>
<sequence>MAYGCQSMAGKIESILIKHPRDAFISQEHLEQHWKAYNYVSCPDYEKAIEEYKAFEAIIKGHIPNVHYLPRHSEVGLDSIYTHDAVKITKKGAILLKPGKALRQGEPAADKEYLNELGIPFLGEITGKGRVEGGDIVWIDERTLAVGRGYRTNDEGIRQLREIVSGLVDEFIVVPLPHGNGPDECLHLMSIISLVDNDLAVVYSEYMPVSFREWLIDRGIKFIEVPKEEYDHLGSNVLALAPRKCLILQGNPKTKVMLESAGAVVFEYPGDEISFKGTGGPTCLTCPIVRI</sequence>
<reference evidence="2" key="1">
    <citation type="journal article" date="2019" name="Int. J. Syst. Evol. Microbiol.">
        <title>The Global Catalogue of Microorganisms (GCM) 10K type strain sequencing project: providing services to taxonomists for standard genome sequencing and annotation.</title>
        <authorList>
            <consortium name="The Broad Institute Genomics Platform"/>
            <consortium name="The Broad Institute Genome Sequencing Center for Infectious Disease"/>
            <person name="Wu L."/>
            <person name="Ma J."/>
        </authorList>
    </citation>
    <scope>NUCLEOTIDE SEQUENCE [LARGE SCALE GENOMIC DNA]</scope>
    <source>
        <strain evidence="2">CGMCC 1.16305</strain>
    </source>
</reference>
<dbReference type="Gene3D" id="3.75.10.10">
    <property type="entry name" value="L-arginine/glycine Amidinotransferase, Chain A"/>
    <property type="match status" value="1"/>
</dbReference>
<dbReference type="Proteomes" id="UP001596505">
    <property type="component" value="Unassembled WGS sequence"/>
</dbReference>
<organism evidence="1 2">
    <name type="scientific">Scopulibacillus cellulosilyticus</name>
    <dbReference type="NCBI Taxonomy" id="2665665"/>
    <lineage>
        <taxon>Bacteria</taxon>
        <taxon>Bacillati</taxon>
        <taxon>Bacillota</taxon>
        <taxon>Bacilli</taxon>
        <taxon>Bacillales</taxon>
        <taxon>Sporolactobacillaceae</taxon>
        <taxon>Scopulibacillus</taxon>
    </lineage>
</organism>
<dbReference type="SUPFAM" id="SSF55909">
    <property type="entry name" value="Pentein"/>
    <property type="match status" value="1"/>
</dbReference>
<gene>
    <name evidence="1" type="ORF">ACFQRG_19060</name>
</gene>
<evidence type="ECO:0000313" key="1">
    <source>
        <dbReference type="EMBL" id="MFC7395015.1"/>
    </source>
</evidence>
<dbReference type="EMBL" id="JBHTCO010000041">
    <property type="protein sequence ID" value="MFC7395015.1"/>
    <property type="molecule type" value="Genomic_DNA"/>
</dbReference>
<dbReference type="RefSeq" id="WP_380969079.1">
    <property type="nucleotide sequence ID" value="NZ_JBHTCO010000041.1"/>
</dbReference>
<comment type="caution">
    <text evidence="1">The sequence shown here is derived from an EMBL/GenBank/DDBJ whole genome shotgun (WGS) entry which is preliminary data.</text>
</comment>
<accession>A0ABW2Q2Z1</accession>
<evidence type="ECO:0000313" key="2">
    <source>
        <dbReference type="Proteomes" id="UP001596505"/>
    </source>
</evidence>
<protein>
    <submittedName>
        <fullName evidence="1">Dimethylarginine dimethylaminohydrolase family protein</fullName>
    </submittedName>
</protein>
<dbReference type="PANTHER" id="PTHR47271">
    <property type="entry name" value="ARGININE DEIMINASE"/>
    <property type="match status" value="1"/>
</dbReference>
<dbReference type="PANTHER" id="PTHR47271:SF2">
    <property type="entry name" value="ARGININE DEIMINASE"/>
    <property type="match status" value="1"/>
</dbReference>